<evidence type="ECO:0000256" key="1">
    <source>
        <dbReference type="ARBA" id="ARBA00004651"/>
    </source>
</evidence>
<keyword evidence="9 10" id="KW-0807">Transducer</keyword>
<sequence length="422" mass="48302">MVKAHKAGDGGKRLRTDLRLQQWLLRFVGAWAPRRGPSTSVWWRLYGAYSACIVAILMLFVASLLFAMVHYWGQMLGVTMNACLMFTYVMNIIKIVAFLRMRPAIDEFIDELDRCLQEFGQELRSQREVVFRWIALKSRIVSVARLSVTAMGCVYWSVMPAVRARACGDTVQCRARVGLPAHVWYPFSYTQSPVYEVIYAEVAAGLMYGALLSSIMDGFLVSLFIYMAGHLQLLNLMLRNMCGGQAEDEDHHGKRPHHLAAVHQEQLIRWRLAQCVTYHCHIDRSVQRLSTLFGPILLGQFLMDIIAIAATAFVAIAKNADSTWLVKYTSYLSAVIQQLLFYCWFGTDVLSESERLQTSAYSSDWVDASPRFRMELRIFLCRTHRPMRLTASKFYTISRETFLMLMNASLSYFAVLREINAK</sequence>
<proteinExistence type="evidence at transcript level"/>
<evidence type="ECO:0000256" key="4">
    <source>
        <dbReference type="ARBA" id="ARBA00022692"/>
    </source>
</evidence>
<evidence type="ECO:0000256" key="8">
    <source>
        <dbReference type="ARBA" id="ARBA00023170"/>
    </source>
</evidence>
<dbReference type="AlphaFoldDB" id="A0A6M6DSW9"/>
<keyword evidence="3 10" id="KW-0716">Sensory transduction</keyword>
<evidence type="ECO:0000256" key="7">
    <source>
        <dbReference type="ARBA" id="ARBA00023136"/>
    </source>
</evidence>
<comment type="caution">
    <text evidence="10">Lacks conserved residue(s) required for the propagation of feature annotation.</text>
</comment>
<feature type="transmembrane region" description="Helical" evidence="10">
    <location>
        <begin position="206"/>
        <end position="229"/>
    </location>
</feature>
<feature type="transmembrane region" description="Helical" evidence="10">
    <location>
        <begin position="292"/>
        <end position="316"/>
    </location>
</feature>
<keyword evidence="2" id="KW-1003">Cell membrane</keyword>
<evidence type="ECO:0000256" key="6">
    <source>
        <dbReference type="ARBA" id="ARBA00022989"/>
    </source>
</evidence>
<comment type="similarity">
    <text evidence="10">Belongs to the insect chemoreceptor superfamily. Heteromeric odorant receptor channel (TC 1.A.69) family.</text>
</comment>
<feature type="transmembrane region" description="Helical" evidence="10">
    <location>
        <begin position="45"/>
        <end position="72"/>
    </location>
</feature>
<protein>
    <recommendedName>
        <fullName evidence="10">Odorant receptor</fullName>
    </recommendedName>
</protein>
<keyword evidence="5 10" id="KW-0552">Olfaction</keyword>
<dbReference type="GO" id="GO:0005886">
    <property type="term" value="C:plasma membrane"/>
    <property type="evidence" value="ECO:0007669"/>
    <property type="project" value="UniProtKB-SubCell"/>
</dbReference>
<feature type="transmembrane region" description="Helical" evidence="10">
    <location>
        <begin position="78"/>
        <end position="99"/>
    </location>
</feature>
<dbReference type="PANTHER" id="PTHR21137:SF35">
    <property type="entry name" value="ODORANT RECEPTOR 19A-RELATED"/>
    <property type="match status" value="1"/>
</dbReference>
<reference evidence="11" key="1">
    <citation type="submission" date="2020-01" db="EMBL/GenBank/DDBJ databases">
        <title>Identification and Expression Profiles Analysis of Chemosensory Genes from the Antennal Transcriptome of Ceracris kiangsu Tsai (Orthoptera: Acrididae).</title>
        <authorList>
            <person name="Li R."/>
            <person name="Jiang G.-f."/>
        </authorList>
    </citation>
    <scope>NUCLEOTIDE SEQUENCE</scope>
</reference>
<organism evidence="11">
    <name type="scientific">Ceracris kiangsu</name>
    <name type="common">Yellow-spined bamboo locust</name>
    <name type="synonym">Rammeacris kiangsu</name>
    <dbReference type="NCBI Taxonomy" id="227354"/>
    <lineage>
        <taxon>Eukaryota</taxon>
        <taxon>Metazoa</taxon>
        <taxon>Ecdysozoa</taxon>
        <taxon>Arthropoda</taxon>
        <taxon>Hexapoda</taxon>
        <taxon>Insecta</taxon>
        <taxon>Pterygota</taxon>
        <taxon>Neoptera</taxon>
        <taxon>Polyneoptera</taxon>
        <taxon>Orthoptera</taxon>
        <taxon>Caelifera</taxon>
        <taxon>Acrididea</taxon>
        <taxon>Acridomorpha</taxon>
        <taxon>Acridoidea</taxon>
        <taxon>Acrididae</taxon>
        <taxon>Gomphocerinae</taxon>
        <taxon>Ceracris</taxon>
    </lineage>
</organism>
<comment type="subcellular location">
    <subcellularLocation>
        <location evidence="1 10">Cell membrane</location>
        <topology evidence="1 10">Multi-pass membrane protein</topology>
    </subcellularLocation>
</comment>
<dbReference type="Pfam" id="PF02949">
    <property type="entry name" value="7tm_6"/>
    <property type="match status" value="1"/>
</dbReference>
<dbReference type="GO" id="GO:0004984">
    <property type="term" value="F:olfactory receptor activity"/>
    <property type="evidence" value="ECO:0007669"/>
    <property type="project" value="InterPro"/>
</dbReference>
<evidence type="ECO:0000256" key="10">
    <source>
        <dbReference type="RuleBase" id="RU351113"/>
    </source>
</evidence>
<evidence type="ECO:0000313" key="11">
    <source>
        <dbReference type="EMBL" id="QJX74332.1"/>
    </source>
</evidence>
<evidence type="ECO:0000256" key="3">
    <source>
        <dbReference type="ARBA" id="ARBA00022606"/>
    </source>
</evidence>
<name>A0A6M6DSW9_CERKI</name>
<keyword evidence="4 10" id="KW-0812">Transmembrane</keyword>
<evidence type="ECO:0000256" key="2">
    <source>
        <dbReference type="ARBA" id="ARBA00022475"/>
    </source>
</evidence>
<keyword evidence="8 10" id="KW-0675">Receptor</keyword>
<accession>A0A6M6DSW9</accession>
<evidence type="ECO:0000256" key="5">
    <source>
        <dbReference type="ARBA" id="ARBA00022725"/>
    </source>
</evidence>
<dbReference type="GO" id="GO:0005549">
    <property type="term" value="F:odorant binding"/>
    <property type="evidence" value="ECO:0007669"/>
    <property type="project" value="InterPro"/>
</dbReference>
<dbReference type="GO" id="GO:0007165">
    <property type="term" value="P:signal transduction"/>
    <property type="evidence" value="ECO:0007669"/>
    <property type="project" value="UniProtKB-KW"/>
</dbReference>
<dbReference type="InterPro" id="IPR004117">
    <property type="entry name" value="7tm6_olfct_rcpt"/>
</dbReference>
<evidence type="ECO:0000256" key="9">
    <source>
        <dbReference type="ARBA" id="ARBA00023224"/>
    </source>
</evidence>
<keyword evidence="7 10" id="KW-0472">Membrane</keyword>
<dbReference type="PANTHER" id="PTHR21137">
    <property type="entry name" value="ODORANT RECEPTOR"/>
    <property type="match status" value="1"/>
</dbReference>
<keyword evidence="6 10" id="KW-1133">Transmembrane helix</keyword>
<dbReference type="EMBL" id="MT072604">
    <property type="protein sequence ID" value="QJX74332.1"/>
    <property type="molecule type" value="mRNA"/>
</dbReference>